<name>A0AAV1K9C6_9NEOP</name>
<proteinExistence type="predicted"/>
<dbReference type="AlphaFoldDB" id="A0AAV1K9C6"/>
<feature type="region of interest" description="Disordered" evidence="1">
    <location>
        <begin position="172"/>
        <end position="205"/>
    </location>
</feature>
<accession>A0AAV1K9C6</accession>
<dbReference type="Proteomes" id="UP001314205">
    <property type="component" value="Unassembled WGS sequence"/>
</dbReference>
<dbReference type="InterPro" id="IPR012934">
    <property type="entry name" value="Znf_AD"/>
</dbReference>
<comment type="caution">
    <text evidence="3">The sequence shown here is derived from an EMBL/GenBank/DDBJ whole genome shotgun (WGS) entry which is preliminary data.</text>
</comment>
<sequence length="205" mass="23518">MAFSEVCRICLCGNIRMYVLKETGLQNLYKTLTNSFMAENEGPIIVCYICHARLIRCGRLQQQAIESNAVVEQLLAGGSMSKPHEARDKIQYSTIYHIDIRPVECDIENDFKDENFSLEFVKVEVETFENEDSKFEEIRNHETETAVKAEDLEIDAIGDRQTDSEDDLLLNAFDSKSKEQSKTAKLKQKSRDNKNDDDDTGKEIY</sequence>
<keyword evidence="4" id="KW-1185">Reference proteome</keyword>
<evidence type="ECO:0000259" key="2">
    <source>
        <dbReference type="SMART" id="SM00868"/>
    </source>
</evidence>
<gene>
    <name evidence="3" type="ORF">PARMNEM_LOCUS996</name>
</gene>
<organism evidence="3 4">
    <name type="scientific">Parnassius mnemosyne</name>
    <name type="common">clouded apollo</name>
    <dbReference type="NCBI Taxonomy" id="213953"/>
    <lineage>
        <taxon>Eukaryota</taxon>
        <taxon>Metazoa</taxon>
        <taxon>Ecdysozoa</taxon>
        <taxon>Arthropoda</taxon>
        <taxon>Hexapoda</taxon>
        <taxon>Insecta</taxon>
        <taxon>Pterygota</taxon>
        <taxon>Neoptera</taxon>
        <taxon>Endopterygota</taxon>
        <taxon>Lepidoptera</taxon>
        <taxon>Glossata</taxon>
        <taxon>Ditrysia</taxon>
        <taxon>Papilionoidea</taxon>
        <taxon>Papilionidae</taxon>
        <taxon>Parnassiinae</taxon>
        <taxon>Parnassini</taxon>
        <taxon>Parnassius</taxon>
        <taxon>Driopa</taxon>
    </lineage>
</organism>
<evidence type="ECO:0000256" key="1">
    <source>
        <dbReference type="SAM" id="MobiDB-lite"/>
    </source>
</evidence>
<dbReference type="EMBL" id="CAVLGL010000002">
    <property type="protein sequence ID" value="CAK1578974.1"/>
    <property type="molecule type" value="Genomic_DNA"/>
</dbReference>
<feature type="domain" description="ZAD" evidence="2">
    <location>
        <begin position="6"/>
        <end position="74"/>
    </location>
</feature>
<evidence type="ECO:0000313" key="4">
    <source>
        <dbReference type="Proteomes" id="UP001314205"/>
    </source>
</evidence>
<evidence type="ECO:0000313" key="3">
    <source>
        <dbReference type="EMBL" id="CAK1578974.1"/>
    </source>
</evidence>
<feature type="compositionally biased region" description="Acidic residues" evidence="1">
    <location>
        <begin position="195"/>
        <end position="205"/>
    </location>
</feature>
<dbReference type="GO" id="GO:0005634">
    <property type="term" value="C:nucleus"/>
    <property type="evidence" value="ECO:0007669"/>
    <property type="project" value="InterPro"/>
</dbReference>
<dbReference type="GO" id="GO:0008270">
    <property type="term" value="F:zinc ion binding"/>
    <property type="evidence" value="ECO:0007669"/>
    <property type="project" value="InterPro"/>
</dbReference>
<reference evidence="3 4" key="1">
    <citation type="submission" date="2023-11" db="EMBL/GenBank/DDBJ databases">
        <authorList>
            <person name="Hedman E."/>
            <person name="Englund M."/>
            <person name="Stromberg M."/>
            <person name="Nyberg Akerstrom W."/>
            <person name="Nylinder S."/>
            <person name="Jareborg N."/>
            <person name="Kallberg Y."/>
            <person name="Kronander E."/>
        </authorList>
    </citation>
    <scope>NUCLEOTIDE SEQUENCE [LARGE SCALE GENOMIC DNA]</scope>
</reference>
<protein>
    <recommendedName>
        <fullName evidence="2">ZAD domain-containing protein</fullName>
    </recommendedName>
</protein>
<dbReference type="SMART" id="SM00868">
    <property type="entry name" value="zf-AD"/>
    <property type="match status" value="1"/>
</dbReference>